<dbReference type="Proteomes" id="UP000186438">
    <property type="component" value="Unassembled WGS sequence"/>
</dbReference>
<dbReference type="PANTHER" id="PTHR22754">
    <property type="entry name" value="DISCO-INTERACTING PROTEIN 2 DIP2 -RELATED"/>
    <property type="match status" value="1"/>
</dbReference>
<dbReference type="InterPro" id="IPR000873">
    <property type="entry name" value="AMP-dep_synth/lig_dom"/>
</dbReference>
<keyword evidence="3" id="KW-0276">Fatty acid metabolism</keyword>
<organism evidence="7 8">
    <name type="scientific">Mycobacterium paraffinicum</name>
    <dbReference type="NCBI Taxonomy" id="53378"/>
    <lineage>
        <taxon>Bacteria</taxon>
        <taxon>Bacillati</taxon>
        <taxon>Actinomycetota</taxon>
        <taxon>Actinomycetes</taxon>
        <taxon>Mycobacteriales</taxon>
        <taxon>Mycobacteriaceae</taxon>
        <taxon>Mycobacterium</taxon>
    </lineage>
</organism>
<dbReference type="Gene3D" id="3.30.300.30">
    <property type="match status" value="1"/>
</dbReference>
<evidence type="ECO:0000256" key="1">
    <source>
        <dbReference type="ARBA" id="ARBA00006432"/>
    </source>
</evidence>
<dbReference type="GO" id="GO:0016874">
    <property type="term" value="F:ligase activity"/>
    <property type="evidence" value="ECO:0007669"/>
    <property type="project" value="UniProtKB-KW"/>
</dbReference>
<gene>
    <name evidence="7" type="ORF">BRW65_27010</name>
</gene>
<dbReference type="EMBL" id="MPNT01000042">
    <property type="protein sequence ID" value="OJZ66276.1"/>
    <property type="molecule type" value="Genomic_DNA"/>
</dbReference>
<dbReference type="STRING" id="53378.BRW65_27010"/>
<name>A0A1Q4HFH9_9MYCO</name>
<feature type="domain" description="AMP-dependent synthetase/ligase" evidence="5">
    <location>
        <begin position="5"/>
        <end position="405"/>
    </location>
</feature>
<proteinExistence type="inferred from homology"/>
<evidence type="ECO:0000256" key="4">
    <source>
        <dbReference type="ARBA" id="ARBA00023098"/>
    </source>
</evidence>
<dbReference type="PANTHER" id="PTHR22754:SF32">
    <property type="entry name" value="DISCO-INTERACTING PROTEIN 2"/>
    <property type="match status" value="1"/>
</dbReference>
<sequence length="569" mass="61560">MLHGRASMRPDDVAYTFTRYEDDWAGVPESLTWSQVARRTLNVAQELGPHGSVGDRAVILAPQGLDYIAAFLGSMQAGLIAVPLPLPHRGSSHQRVTAVLADTSPAVVLTTSEVAEDVAEHVDQARMEDVPKIIEIDSMNLDADGGTSFPTADLPSLAYLQYSSGSTRTPTGVTISHRNLQVNFEQLMRGFFAKSHAKAPTDATMVSWLPFYHDMGLVLGVCAPILGGYRGELMSPVAFLERPARWMRSLAENPSSWSAAPNFAFDLAARKTSDRDLAGLDLSGVLGIISGAERVEPATLNRFVDRFAHFNFRDDMLRPSYGLAEATVFVASGTWGDSSTVRFDLDELSAGRARRCAGTGAALVKYTVPQSPTVRIVDRDTNRECPPGLVGEIWVHGANVAEGYWRKSPEGQGCFGATLVDPSPGTPEGPWLKTGDLGFIYSGELFIVGRIKDLLIIRGRNHYPEDIEATVQEITGGRVAAISVPVNGTEQLVTVIELKKRGDSDEQAMRWFTSVRADVTSAISNAHGVNVGDVVLVPPGSIPTTTSGKIQRAACVDHYSRHQFTRLDA</sequence>
<reference evidence="7 8" key="1">
    <citation type="submission" date="2016-11" db="EMBL/GenBank/DDBJ databases">
        <title>Genome sequences of unsequenced Mycobacteria.</title>
        <authorList>
            <person name="Greninger A.L."/>
            <person name="Fang F."/>
            <person name="Jerome K.R."/>
        </authorList>
    </citation>
    <scope>NUCLEOTIDE SEQUENCE [LARGE SCALE GENOMIC DNA]</scope>
    <source>
        <strain evidence="7 8">M11</strain>
    </source>
</reference>
<keyword evidence="4" id="KW-0443">Lipid metabolism</keyword>
<dbReference type="InterPro" id="IPR045851">
    <property type="entry name" value="AMP-bd_C_sf"/>
</dbReference>
<protein>
    <submittedName>
        <fullName evidence="7">Acyl-CoA synthetase</fullName>
    </submittedName>
</protein>
<dbReference type="GO" id="GO:0071766">
    <property type="term" value="P:Actinobacterium-type cell wall biogenesis"/>
    <property type="evidence" value="ECO:0007669"/>
    <property type="project" value="UniProtKB-ARBA"/>
</dbReference>
<evidence type="ECO:0000259" key="6">
    <source>
        <dbReference type="Pfam" id="PF23024"/>
    </source>
</evidence>
<dbReference type="AlphaFoldDB" id="A0A1Q4HFH9"/>
<dbReference type="FunFam" id="3.40.50.12780:FF:000013">
    <property type="entry name" value="Long-chain-fatty-acid--AMP ligase FadD32"/>
    <property type="match status" value="1"/>
</dbReference>
<dbReference type="FunFam" id="3.30.300.30:FF:000016">
    <property type="entry name" value="Fatty-acid-CoA ligase FadD26"/>
    <property type="match status" value="1"/>
</dbReference>
<feature type="domain" description="AMP-binding enzyme C-terminal" evidence="6">
    <location>
        <begin position="453"/>
        <end position="564"/>
    </location>
</feature>
<comment type="caution">
    <text evidence="7">The sequence shown here is derived from an EMBL/GenBank/DDBJ whole genome shotgun (WGS) entry which is preliminary data.</text>
</comment>
<dbReference type="Pfam" id="PF00501">
    <property type="entry name" value="AMP-binding"/>
    <property type="match status" value="1"/>
</dbReference>
<evidence type="ECO:0000313" key="8">
    <source>
        <dbReference type="Proteomes" id="UP000186438"/>
    </source>
</evidence>
<accession>A0A1Q4HFH9</accession>
<dbReference type="SUPFAM" id="SSF56801">
    <property type="entry name" value="Acetyl-CoA synthetase-like"/>
    <property type="match status" value="1"/>
</dbReference>
<dbReference type="CDD" id="cd05931">
    <property type="entry name" value="FAAL"/>
    <property type="match status" value="1"/>
</dbReference>
<dbReference type="GO" id="GO:0070566">
    <property type="term" value="F:adenylyltransferase activity"/>
    <property type="evidence" value="ECO:0007669"/>
    <property type="project" value="TreeGrafter"/>
</dbReference>
<dbReference type="InterPro" id="IPR025110">
    <property type="entry name" value="AMP-bd_C"/>
</dbReference>
<comment type="similarity">
    <text evidence="1">Belongs to the ATP-dependent AMP-binding enzyme family.</text>
</comment>
<dbReference type="Gene3D" id="3.40.50.12780">
    <property type="entry name" value="N-terminal domain of ligase-like"/>
    <property type="match status" value="1"/>
</dbReference>
<evidence type="ECO:0000256" key="2">
    <source>
        <dbReference type="ARBA" id="ARBA00022598"/>
    </source>
</evidence>
<evidence type="ECO:0000259" key="5">
    <source>
        <dbReference type="Pfam" id="PF00501"/>
    </source>
</evidence>
<dbReference type="Pfam" id="PF23024">
    <property type="entry name" value="AMP-dom_DIP2-like"/>
    <property type="match status" value="1"/>
</dbReference>
<evidence type="ECO:0000313" key="7">
    <source>
        <dbReference type="EMBL" id="OJZ66276.1"/>
    </source>
</evidence>
<dbReference type="GO" id="GO:0006633">
    <property type="term" value="P:fatty acid biosynthetic process"/>
    <property type="evidence" value="ECO:0007669"/>
    <property type="project" value="TreeGrafter"/>
</dbReference>
<keyword evidence="8" id="KW-1185">Reference proteome</keyword>
<dbReference type="NCBIfam" id="NF004509">
    <property type="entry name" value="PRK05850.1"/>
    <property type="match status" value="1"/>
</dbReference>
<keyword evidence="2" id="KW-0436">Ligase</keyword>
<dbReference type="GO" id="GO:0005886">
    <property type="term" value="C:plasma membrane"/>
    <property type="evidence" value="ECO:0007669"/>
    <property type="project" value="TreeGrafter"/>
</dbReference>
<dbReference type="InterPro" id="IPR042099">
    <property type="entry name" value="ANL_N_sf"/>
</dbReference>
<evidence type="ECO:0000256" key="3">
    <source>
        <dbReference type="ARBA" id="ARBA00022832"/>
    </source>
</evidence>
<dbReference type="InterPro" id="IPR040097">
    <property type="entry name" value="FAAL/FAAC"/>
</dbReference>